<feature type="transmembrane region" description="Helical" evidence="14">
    <location>
        <begin position="107"/>
        <end position="124"/>
    </location>
</feature>
<keyword evidence="4 13" id="KW-0812">Transmembrane</keyword>
<reference evidence="17" key="1">
    <citation type="journal article" date="2014" name="PLoS ONE">
        <title>The genome and linkage map of the northern pike (Esox lucius): conserved synteny revealed between the salmonid sister group and the Neoteleostei.</title>
        <authorList>
            <person name="Rondeau E.B."/>
            <person name="Minkley D.R."/>
            <person name="Leong J.S."/>
            <person name="Messmer A.M."/>
            <person name="Jantzen J.R."/>
            <person name="von Schalburg K.R."/>
            <person name="Lemon C."/>
            <person name="Bird N.H."/>
            <person name="Koop B.F."/>
        </authorList>
    </citation>
    <scope>NUCLEOTIDE SEQUENCE</scope>
</reference>
<keyword evidence="7 13" id="KW-0297">G-protein coupled receptor</keyword>
<keyword evidence="12 13" id="KW-0807">Transducer</keyword>
<evidence type="ECO:0000313" key="16">
    <source>
        <dbReference type="Ensembl" id="ENSELUP00000006175.3"/>
    </source>
</evidence>
<dbReference type="AlphaFoldDB" id="A0A3P8XNP4"/>
<keyword evidence="2 14" id="KW-1003">Cell membrane</keyword>
<feature type="domain" description="G-protein coupled receptors family 1 profile" evidence="15">
    <location>
        <begin position="45"/>
        <end position="299"/>
    </location>
</feature>
<feature type="transmembrane region" description="Helical" evidence="14">
    <location>
        <begin position="241"/>
        <end position="259"/>
    </location>
</feature>
<reference evidence="16" key="2">
    <citation type="submission" date="2020-02" db="EMBL/GenBank/DDBJ databases">
        <title>Esox lucius (northern pike) genome, fEsoLuc1, primary haplotype.</title>
        <authorList>
            <person name="Myers G."/>
            <person name="Karagic N."/>
            <person name="Meyer A."/>
            <person name="Pippel M."/>
            <person name="Reichard M."/>
            <person name="Winkler S."/>
            <person name="Tracey A."/>
            <person name="Sims Y."/>
            <person name="Howe K."/>
            <person name="Rhie A."/>
            <person name="Formenti G."/>
            <person name="Durbin R."/>
            <person name="Fedrigo O."/>
            <person name="Jarvis E.D."/>
        </authorList>
    </citation>
    <scope>NUCLEOTIDE SEQUENCE [LARGE SCALE GENOMIC DNA]</scope>
</reference>
<keyword evidence="5 14" id="KW-0552">Olfaction</keyword>
<dbReference type="GO" id="GO:0004984">
    <property type="term" value="F:olfactory receptor activity"/>
    <property type="evidence" value="ECO:0007669"/>
    <property type="project" value="InterPro"/>
</dbReference>
<keyword evidence="17" id="KW-1185">Reference proteome</keyword>
<evidence type="ECO:0000256" key="14">
    <source>
        <dbReference type="RuleBase" id="RU363047"/>
    </source>
</evidence>
<evidence type="ECO:0000256" key="10">
    <source>
        <dbReference type="ARBA" id="ARBA00023170"/>
    </source>
</evidence>
<evidence type="ECO:0000256" key="13">
    <source>
        <dbReference type="RuleBase" id="RU000688"/>
    </source>
</evidence>
<dbReference type="Bgee" id="ENSELUG00000007116">
    <property type="expression patterns" value="Expressed in nose and 6 other cell types or tissues"/>
</dbReference>
<dbReference type="InterPro" id="IPR017452">
    <property type="entry name" value="GPCR_Rhodpsn_7TM"/>
</dbReference>
<feature type="transmembrane region" description="Helical" evidence="14">
    <location>
        <begin position="145"/>
        <end position="162"/>
    </location>
</feature>
<feature type="transmembrane region" description="Helical" evidence="14">
    <location>
        <begin position="30"/>
        <end position="55"/>
    </location>
</feature>
<evidence type="ECO:0000313" key="17">
    <source>
        <dbReference type="Proteomes" id="UP000265140"/>
    </source>
</evidence>
<dbReference type="GO" id="GO:0004930">
    <property type="term" value="F:G protein-coupled receptor activity"/>
    <property type="evidence" value="ECO:0007669"/>
    <property type="project" value="UniProtKB-KW"/>
</dbReference>
<dbReference type="Ensembl" id="ENSELUT00000009393.3">
    <property type="protein sequence ID" value="ENSELUP00000006175.3"/>
    <property type="gene ID" value="ENSELUG00000007116.3"/>
</dbReference>
<feature type="transmembrane region" description="Helical" evidence="14">
    <location>
        <begin position="64"/>
        <end position="87"/>
    </location>
</feature>
<dbReference type="FunFam" id="1.20.1070.10:FF:000024">
    <property type="entry name" value="Olfactory receptor"/>
    <property type="match status" value="1"/>
</dbReference>
<dbReference type="InterPro" id="IPR050939">
    <property type="entry name" value="Olfactory_GPCR1"/>
</dbReference>
<dbReference type="PROSITE" id="PS50262">
    <property type="entry name" value="G_PROTEIN_RECEP_F1_2"/>
    <property type="match status" value="1"/>
</dbReference>
<dbReference type="Gene3D" id="1.20.1070.10">
    <property type="entry name" value="Rhodopsin 7-helix transmembrane proteins"/>
    <property type="match status" value="1"/>
</dbReference>
<dbReference type="GO" id="GO:0005886">
    <property type="term" value="C:plasma membrane"/>
    <property type="evidence" value="ECO:0007669"/>
    <property type="project" value="UniProtKB-SubCell"/>
</dbReference>
<dbReference type="FunCoup" id="A0A3P8XNP4">
    <property type="interactions" value="235"/>
</dbReference>
<evidence type="ECO:0000256" key="11">
    <source>
        <dbReference type="ARBA" id="ARBA00023180"/>
    </source>
</evidence>
<sequence length="339" mass="39039">MVEVSDVNYTRVSEFVIVGFPGLHPSYFQLMAWFFFFIYVTTISGNFLLVGLFVLERSLQKPMYIIMLSLALSDIGFATVALPKVIARWWWDDGRISFHTCLFQEQMIHYFGTLNSFIMMTMAIDRYLAICHPLRYPMLMTNQTMSCLTVFSWMSATIYLLTLTENHHFLKVAFCGPNHILHAYCDAVSLTKLACSNVVEIQGSSIGLAMFVLLAPFTFIIFSYVNIIVSVMRIANAQGRLKTFSTCATQGCIILIYYIPRFVVYCTPYIPNLTMTPDLRISLTLIYSLFPPIANPFIYCFRTKEIRTILVHWGHGWRNNMLDWSKPNTITVINKSRVR</sequence>
<dbReference type="PANTHER" id="PTHR24242">
    <property type="entry name" value="G-PROTEIN COUPLED RECEPTOR"/>
    <property type="match status" value="1"/>
</dbReference>
<dbReference type="PRINTS" id="PR00245">
    <property type="entry name" value="OLFACTORYR"/>
</dbReference>
<protein>
    <recommendedName>
        <fullName evidence="14">Olfactory receptor</fullName>
    </recommendedName>
</protein>
<dbReference type="InterPro" id="IPR000725">
    <property type="entry name" value="Olfact_rcpt"/>
</dbReference>
<reference evidence="16" key="3">
    <citation type="submission" date="2025-08" db="UniProtKB">
        <authorList>
            <consortium name="Ensembl"/>
        </authorList>
    </citation>
    <scope>IDENTIFICATION</scope>
</reference>
<dbReference type="PRINTS" id="PR00237">
    <property type="entry name" value="GPCRRHODOPSN"/>
</dbReference>
<feature type="transmembrane region" description="Helical" evidence="14">
    <location>
        <begin position="206"/>
        <end position="229"/>
    </location>
</feature>
<name>A0A3P8XNP4_ESOLU</name>
<dbReference type="SUPFAM" id="SSF81321">
    <property type="entry name" value="Family A G protein-coupled receptor-like"/>
    <property type="match status" value="1"/>
</dbReference>
<comment type="similarity">
    <text evidence="13">Belongs to the G-protein coupled receptor 1 family.</text>
</comment>
<evidence type="ECO:0000256" key="1">
    <source>
        <dbReference type="ARBA" id="ARBA00004651"/>
    </source>
</evidence>
<keyword evidence="10 13" id="KW-0675">Receptor</keyword>
<dbReference type="Proteomes" id="UP000265140">
    <property type="component" value="Chromosome 7"/>
</dbReference>
<dbReference type="PROSITE" id="PS00237">
    <property type="entry name" value="G_PROTEIN_RECEP_F1_1"/>
    <property type="match status" value="1"/>
</dbReference>
<dbReference type="InParanoid" id="A0A3P8XNP4"/>
<evidence type="ECO:0000256" key="7">
    <source>
        <dbReference type="ARBA" id="ARBA00023040"/>
    </source>
</evidence>
<evidence type="ECO:0000256" key="12">
    <source>
        <dbReference type="ARBA" id="ARBA00023224"/>
    </source>
</evidence>
<keyword evidence="11" id="KW-0325">Glycoprotein</keyword>
<dbReference type="GeneTree" id="ENSGT00940000161369"/>
<evidence type="ECO:0000256" key="8">
    <source>
        <dbReference type="ARBA" id="ARBA00023136"/>
    </source>
</evidence>
<evidence type="ECO:0000256" key="5">
    <source>
        <dbReference type="ARBA" id="ARBA00022725"/>
    </source>
</evidence>
<comment type="subcellular location">
    <subcellularLocation>
        <location evidence="1 14">Cell membrane</location>
        <topology evidence="1 14">Multi-pass membrane protein</topology>
    </subcellularLocation>
</comment>
<organism evidence="16 17">
    <name type="scientific">Esox lucius</name>
    <name type="common">Northern pike</name>
    <dbReference type="NCBI Taxonomy" id="8010"/>
    <lineage>
        <taxon>Eukaryota</taxon>
        <taxon>Metazoa</taxon>
        <taxon>Chordata</taxon>
        <taxon>Craniata</taxon>
        <taxon>Vertebrata</taxon>
        <taxon>Euteleostomi</taxon>
        <taxon>Actinopterygii</taxon>
        <taxon>Neopterygii</taxon>
        <taxon>Teleostei</taxon>
        <taxon>Protacanthopterygii</taxon>
        <taxon>Esociformes</taxon>
        <taxon>Esocidae</taxon>
        <taxon>Esox</taxon>
    </lineage>
</organism>
<dbReference type="Pfam" id="PF13853">
    <property type="entry name" value="7tm_4"/>
    <property type="match status" value="1"/>
</dbReference>
<keyword evidence="3 14" id="KW-0716">Sensory transduction</keyword>
<evidence type="ECO:0000259" key="15">
    <source>
        <dbReference type="PROSITE" id="PS50262"/>
    </source>
</evidence>
<dbReference type="InterPro" id="IPR000276">
    <property type="entry name" value="GPCR_Rhodpsn"/>
</dbReference>
<reference evidence="16" key="4">
    <citation type="submission" date="2025-09" db="UniProtKB">
        <authorList>
            <consortium name="Ensembl"/>
        </authorList>
    </citation>
    <scope>IDENTIFICATION</scope>
</reference>
<accession>A0A3P8XNP4</accession>
<evidence type="ECO:0000256" key="3">
    <source>
        <dbReference type="ARBA" id="ARBA00022606"/>
    </source>
</evidence>
<evidence type="ECO:0000256" key="6">
    <source>
        <dbReference type="ARBA" id="ARBA00022989"/>
    </source>
</evidence>
<keyword evidence="8 14" id="KW-0472">Membrane</keyword>
<keyword evidence="6 14" id="KW-1133">Transmembrane helix</keyword>
<feature type="transmembrane region" description="Helical" evidence="14">
    <location>
        <begin position="279"/>
        <end position="301"/>
    </location>
</feature>
<dbReference type="PANTHER" id="PTHR24242:SF227">
    <property type="entry name" value="OLFACTORY RECEPTOR"/>
    <property type="match status" value="1"/>
</dbReference>
<evidence type="ECO:0000256" key="2">
    <source>
        <dbReference type="ARBA" id="ARBA00022475"/>
    </source>
</evidence>
<keyword evidence="9" id="KW-1015">Disulfide bond</keyword>
<evidence type="ECO:0000256" key="9">
    <source>
        <dbReference type="ARBA" id="ARBA00023157"/>
    </source>
</evidence>
<proteinExistence type="inferred from homology"/>
<evidence type="ECO:0000256" key="4">
    <source>
        <dbReference type="ARBA" id="ARBA00022692"/>
    </source>
</evidence>
<dbReference type="OMA" id="WFFFILY"/>